<keyword evidence="6" id="KW-0067">ATP-binding</keyword>
<dbReference type="InterPro" id="IPR011009">
    <property type="entry name" value="Kinase-like_dom_sf"/>
</dbReference>
<reference evidence="10 11" key="1">
    <citation type="submission" date="2019-03" db="EMBL/GenBank/DDBJ databases">
        <title>Single cell metagenomics reveals metabolic interactions within the superorganism composed of flagellate Streblomastix strix and complex community of Bacteroidetes bacteria on its surface.</title>
        <authorList>
            <person name="Treitli S.C."/>
            <person name="Kolisko M."/>
            <person name="Husnik F."/>
            <person name="Keeling P."/>
            <person name="Hampl V."/>
        </authorList>
    </citation>
    <scope>NUCLEOTIDE SEQUENCE [LARGE SCALE GENOMIC DNA]</scope>
    <source>
        <strain evidence="10">ST1C</strain>
    </source>
</reference>
<feature type="domain" description="Protein kinase" evidence="9">
    <location>
        <begin position="6"/>
        <end position="211"/>
    </location>
</feature>
<protein>
    <recommendedName>
        <fullName evidence="1">non-specific serine/threonine protein kinase</fullName>
        <ecNumber evidence="1">2.7.11.1</ecNumber>
    </recommendedName>
</protein>
<keyword evidence="5" id="KW-0418">Kinase</keyword>
<dbReference type="AlphaFoldDB" id="A0A5J4V9G6"/>
<dbReference type="Proteomes" id="UP000324800">
    <property type="component" value="Unassembled WGS sequence"/>
</dbReference>
<evidence type="ECO:0000256" key="2">
    <source>
        <dbReference type="ARBA" id="ARBA00022527"/>
    </source>
</evidence>
<keyword evidence="4" id="KW-0547">Nucleotide-binding</keyword>
<gene>
    <name evidence="10" type="ORF">EZS28_025337</name>
</gene>
<evidence type="ECO:0000256" key="7">
    <source>
        <dbReference type="ARBA" id="ARBA00047899"/>
    </source>
</evidence>
<organism evidence="10 11">
    <name type="scientific">Streblomastix strix</name>
    <dbReference type="NCBI Taxonomy" id="222440"/>
    <lineage>
        <taxon>Eukaryota</taxon>
        <taxon>Metamonada</taxon>
        <taxon>Preaxostyla</taxon>
        <taxon>Oxymonadida</taxon>
        <taxon>Streblomastigidae</taxon>
        <taxon>Streblomastix</taxon>
    </lineage>
</organism>
<evidence type="ECO:0000256" key="6">
    <source>
        <dbReference type="ARBA" id="ARBA00022840"/>
    </source>
</evidence>
<accession>A0A5J4V9G6</accession>
<comment type="caution">
    <text evidence="10">The sequence shown here is derived from an EMBL/GenBank/DDBJ whole genome shotgun (WGS) entry which is preliminary data.</text>
</comment>
<dbReference type="SUPFAM" id="SSF56112">
    <property type="entry name" value="Protein kinase-like (PK-like)"/>
    <property type="match status" value="1"/>
</dbReference>
<proteinExistence type="predicted"/>
<evidence type="ECO:0000259" key="9">
    <source>
        <dbReference type="PROSITE" id="PS50011"/>
    </source>
</evidence>
<dbReference type="PROSITE" id="PS50011">
    <property type="entry name" value="PROTEIN_KINASE_DOM"/>
    <property type="match status" value="1"/>
</dbReference>
<sequence length="211" mass="24504">MQNGNYETLRLLGHGEFGVSYLANELATNITVVIKEVPYDSQENIRLLDEAVVKIRQCCELVPEVASLLYEVLNIPAAPIESKTFAMSQNIDMQTLDGHQTSKEKKRIVRSLVIEHFVDKSLRTYIATLKKLNGQIEEQKAWDVFTKILISLHEMHSKRLIHKNLKAENIFLIEEDWYAKFSDIGFYRYPRIGETRNVLYLPPEMIQDEFD</sequence>
<dbReference type="GO" id="GO:0007165">
    <property type="term" value="P:signal transduction"/>
    <property type="evidence" value="ECO:0007669"/>
    <property type="project" value="TreeGrafter"/>
</dbReference>
<dbReference type="Gene3D" id="3.30.200.20">
    <property type="entry name" value="Phosphorylase Kinase, domain 1"/>
    <property type="match status" value="1"/>
</dbReference>
<evidence type="ECO:0000256" key="5">
    <source>
        <dbReference type="ARBA" id="ARBA00022777"/>
    </source>
</evidence>
<comment type="catalytic activity">
    <reaction evidence="8">
        <text>L-seryl-[protein] + ATP = O-phospho-L-seryl-[protein] + ADP + H(+)</text>
        <dbReference type="Rhea" id="RHEA:17989"/>
        <dbReference type="Rhea" id="RHEA-COMP:9863"/>
        <dbReference type="Rhea" id="RHEA-COMP:11604"/>
        <dbReference type="ChEBI" id="CHEBI:15378"/>
        <dbReference type="ChEBI" id="CHEBI:29999"/>
        <dbReference type="ChEBI" id="CHEBI:30616"/>
        <dbReference type="ChEBI" id="CHEBI:83421"/>
        <dbReference type="ChEBI" id="CHEBI:456216"/>
        <dbReference type="EC" id="2.7.11.1"/>
    </reaction>
</comment>
<keyword evidence="2" id="KW-0723">Serine/threonine-protein kinase</keyword>
<evidence type="ECO:0000313" key="10">
    <source>
        <dbReference type="EMBL" id="KAA6379136.1"/>
    </source>
</evidence>
<dbReference type="EMBL" id="SNRW01008688">
    <property type="protein sequence ID" value="KAA6379136.1"/>
    <property type="molecule type" value="Genomic_DNA"/>
</dbReference>
<dbReference type="Pfam" id="PF00069">
    <property type="entry name" value="Pkinase"/>
    <property type="match status" value="1"/>
</dbReference>
<evidence type="ECO:0000256" key="8">
    <source>
        <dbReference type="ARBA" id="ARBA00048679"/>
    </source>
</evidence>
<comment type="catalytic activity">
    <reaction evidence="7">
        <text>L-threonyl-[protein] + ATP = O-phospho-L-threonyl-[protein] + ADP + H(+)</text>
        <dbReference type="Rhea" id="RHEA:46608"/>
        <dbReference type="Rhea" id="RHEA-COMP:11060"/>
        <dbReference type="Rhea" id="RHEA-COMP:11605"/>
        <dbReference type="ChEBI" id="CHEBI:15378"/>
        <dbReference type="ChEBI" id="CHEBI:30013"/>
        <dbReference type="ChEBI" id="CHEBI:30616"/>
        <dbReference type="ChEBI" id="CHEBI:61977"/>
        <dbReference type="ChEBI" id="CHEBI:456216"/>
        <dbReference type="EC" id="2.7.11.1"/>
    </reaction>
</comment>
<dbReference type="PANTHER" id="PTHR43895">
    <property type="entry name" value="CALCIUM/CALMODULIN-DEPENDENT PROTEIN KINASE KINASE-RELATED"/>
    <property type="match status" value="1"/>
</dbReference>
<evidence type="ECO:0000256" key="3">
    <source>
        <dbReference type="ARBA" id="ARBA00022679"/>
    </source>
</evidence>
<dbReference type="Gene3D" id="1.10.510.10">
    <property type="entry name" value="Transferase(Phosphotransferase) domain 1"/>
    <property type="match status" value="1"/>
</dbReference>
<dbReference type="PANTHER" id="PTHR43895:SF32">
    <property type="entry name" value="SERINE_THREONINE-PROTEIN KINASE CHK1"/>
    <property type="match status" value="1"/>
</dbReference>
<dbReference type="GO" id="GO:0005524">
    <property type="term" value="F:ATP binding"/>
    <property type="evidence" value="ECO:0007669"/>
    <property type="project" value="UniProtKB-KW"/>
</dbReference>
<dbReference type="InterPro" id="IPR000719">
    <property type="entry name" value="Prot_kinase_dom"/>
</dbReference>
<evidence type="ECO:0000313" key="11">
    <source>
        <dbReference type="Proteomes" id="UP000324800"/>
    </source>
</evidence>
<dbReference type="SMART" id="SM00220">
    <property type="entry name" value="S_TKc"/>
    <property type="match status" value="1"/>
</dbReference>
<dbReference type="GO" id="GO:0004674">
    <property type="term" value="F:protein serine/threonine kinase activity"/>
    <property type="evidence" value="ECO:0007669"/>
    <property type="project" value="UniProtKB-KW"/>
</dbReference>
<name>A0A5J4V9G6_9EUKA</name>
<keyword evidence="3" id="KW-0808">Transferase</keyword>
<evidence type="ECO:0000256" key="4">
    <source>
        <dbReference type="ARBA" id="ARBA00022741"/>
    </source>
</evidence>
<evidence type="ECO:0000256" key="1">
    <source>
        <dbReference type="ARBA" id="ARBA00012513"/>
    </source>
</evidence>
<dbReference type="EC" id="2.7.11.1" evidence="1"/>